<dbReference type="AlphaFoldDB" id="A0A7S4WDF3"/>
<organism evidence="2">
    <name type="scientific">Alexandrium monilatum</name>
    <dbReference type="NCBI Taxonomy" id="311494"/>
    <lineage>
        <taxon>Eukaryota</taxon>
        <taxon>Sar</taxon>
        <taxon>Alveolata</taxon>
        <taxon>Dinophyceae</taxon>
        <taxon>Gonyaulacales</taxon>
        <taxon>Pyrocystaceae</taxon>
        <taxon>Alexandrium</taxon>
    </lineage>
</organism>
<accession>A0A7S4WDF3</accession>
<dbReference type="PANTHER" id="PTHR43677">
    <property type="entry name" value="SHORT-CHAIN DEHYDROGENASE/REDUCTASE"/>
    <property type="match status" value="1"/>
</dbReference>
<dbReference type="EMBL" id="HBNR01070618">
    <property type="protein sequence ID" value="CAE4645229.1"/>
    <property type="molecule type" value="Transcribed_RNA"/>
</dbReference>
<dbReference type="SMART" id="SM00829">
    <property type="entry name" value="PKS_ER"/>
    <property type="match status" value="1"/>
</dbReference>
<name>A0A7S4WDF3_9DINO</name>
<feature type="domain" description="Enoyl reductase (ER)" evidence="1">
    <location>
        <begin position="16"/>
        <end position="336"/>
    </location>
</feature>
<gene>
    <name evidence="2" type="ORF">AMON00008_LOCUS50017</name>
</gene>
<proteinExistence type="predicted"/>
<dbReference type="SUPFAM" id="SSF50129">
    <property type="entry name" value="GroES-like"/>
    <property type="match status" value="1"/>
</dbReference>
<dbReference type="Gene3D" id="3.40.50.720">
    <property type="entry name" value="NAD(P)-binding Rossmann-like Domain"/>
    <property type="match status" value="1"/>
</dbReference>
<dbReference type="InterPro" id="IPR011032">
    <property type="entry name" value="GroES-like_sf"/>
</dbReference>
<reference evidence="2" key="1">
    <citation type="submission" date="2021-01" db="EMBL/GenBank/DDBJ databases">
        <authorList>
            <person name="Corre E."/>
            <person name="Pelletier E."/>
            <person name="Niang G."/>
            <person name="Scheremetjew M."/>
            <person name="Finn R."/>
            <person name="Kale V."/>
            <person name="Holt S."/>
            <person name="Cochrane G."/>
            <person name="Meng A."/>
            <person name="Brown T."/>
            <person name="Cohen L."/>
        </authorList>
    </citation>
    <scope>NUCLEOTIDE SEQUENCE</scope>
    <source>
        <strain evidence="2">CCMP3105</strain>
    </source>
</reference>
<dbReference type="InterPro" id="IPR013154">
    <property type="entry name" value="ADH-like_N"/>
</dbReference>
<dbReference type="InterPro" id="IPR013149">
    <property type="entry name" value="ADH-like_C"/>
</dbReference>
<dbReference type="Gene3D" id="3.90.180.10">
    <property type="entry name" value="Medium-chain alcohol dehydrogenases, catalytic domain"/>
    <property type="match status" value="1"/>
</dbReference>
<dbReference type="InterPro" id="IPR036291">
    <property type="entry name" value="NAD(P)-bd_dom_sf"/>
</dbReference>
<dbReference type="Pfam" id="PF00107">
    <property type="entry name" value="ADH_zinc_N"/>
    <property type="match status" value="1"/>
</dbReference>
<evidence type="ECO:0000313" key="2">
    <source>
        <dbReference type="EMBL" id="CAE4645229.1"/>
    </source>
</evidence>
<dbReference type="InterPro" id="IPR051397">
    <property type="entry name" value="Zn-ADH-like_protein"/>
</dbReference>
<dbReference type="SUPFAM" id="SSF51735">
    <property type="entry name" value="NAD(P)-binding Rossmann-fold domains"/>
    <property type="match status" value="1"/>
</dbReference>
<dbReference type="GO" id="GO:0016491">
    <property type="term" value="F:oxidoreductase activity"/>
    <property type="evidence" value="ECO:0007669"/>
    <property type="project" value="InterPro"/>
</dbReference>
<dbReference type="Pfam" id="PF08240">
    <property type="entry name" value="ADH_N"/>
    <property type="match status" value="1"/>
</dbReference>
<protein>
    <recommendedName>
        <fullName evidence="1">Enoyl reductase (ER) domain-containing protein</fullName>
    </recommendedName>
</protein>
<dbReference type="PANTHER" id="PTHR43677:SF4">
    <property type="entry name" value="QUINONE OXIDOREDUCTASE-LIKE PROTEIN 2"/>
    <property type="match status" value="1"/>
</dbReference>
<evidence type="ECO:0000259" key="1">
    <source>
        <dbReference type="SMART" id="SM00829"/>
    </source>
</evidence>
<dbReference type="CDD" id="cd08241">
    <property type="entry name" value="QOR1"/>
    <property type="match status" value="1"/>
</dbReference>
<dbReference type="InterPro" id="IPR020843">
    <property type="entry name" value="ER"/>
</dbReference>
<sequence length="351" mass="36605">MVRVVVEALGKDIPEGIGKLKVKDDPPGKPPAPRRDSVVVEVHAASVNFPDLLMTCGGYQYKPKLPYTPGTEACGIVSAVGEGVTDLAPGDSVMVGLREGCMCSQLLVPAAACTPLPQGLSFSQGASFLVAYTTAYHCLVERAQTQPKDVVLINGATGGVGLAAVQIAKAVGCQTIIATGSTADKLNAVQQCGATHCIDLADPSTPASKLGELLKEATGGRGVDVIYDPVGGEVFDASLRGTAWAARVLIVGFAGGVRPVIRANYALIKGLTIMGCRAGESVRMDPSLQAPRMAQLERWTKEGKLQPHVSHTFDASHVREAFLAVMERKVTGKAVVTFGHGGPPVDARSRL</sequence>